<dbReference type="PROSITE" id="PS00227">
    <property type="entry name" value="TUBULIN"/>
    <property type="match status" value="1"/>
</dbReference>
<evidence type="ECO:0000313" key="9">
    <source>
        <dbReference type="EMBL" id="SDS17462.1"/>
    </source>
</evidence>
<dbReference type="AlphaFoldDB" id="A0A1H1Q1T9"/>
<evidence type="ECO:0000313" key="10">
    <source>
        <dbReference type="Proteomes" id="UP000198983"/>
    </source>
</evidence>
<dbReference type="EMBL" id="LT629732">
    <property type="protein sequence ID" value="SDS17462.1"/>
    <property type="molecule type" value="Genomic_DNA"/>
</dbReference>
<feature type="compositionally biased region" description="Basic residues" evidence="6">
    <location>
        <begin position="61"/>
        <end position="70"/>
    </location>
</feature>
<dbReference type="GO" id="GO:0007017">
    <property type="term" value="P:microtubule-based process"/>
    <property type="evidence" value="ECO:0007669"/>
    <property type="project" value="InterPro"/>
</dbReference>
<name>A0A1H1Q1T9_9ACTN</name>
<dbReference type="PANTHER" id="PTHR35007:SF4">
    <property type="entry name" value="CONSERVED TRANSMEMBRANE PROTEIN-RELATED"/>
    <property type="match status" value="1"/>
</dbReference>
<gene>
    <name evidence="9" type="ORF">SAMN04489717_1850</name>
</gene>
<dbReference type="PANTHER" id="PTHR35007">
    <property type="entry name" value="INTEGRAL MEMBRANE PROTEIN-RELATED"/>
    <property type="match status" value="1"/>
</dbReference>
<protein>
    <submittedName>
        <fullName evidence="9">Tight adherence protein B</fullName>
    </submittedName>
</protein>
<feature type="region of interest" description="Disordered" evidence="6">
    <location>
        <begin position="34"/>
        <end position="70"/>
    </location>
</feature>
<organism evidence="9 10">
    <name type="scientific">Actinopolymorpha singaporensis</name>
    <dbReference type="NCBI Taxonomy" id="117157"/>
    <lineage>
        <taxon>Bacteria</taxon>
        <taxon>Bacillati</taxon>
        <taxon>Actinomycetota</taxon>
        <taxon>Actinomycetes</taxon>
        <taxon>Propionibacteriales</taxon>
        <taxon>Actinopolymorphaceae</taxon>
        <taxon>Actinopolymorpha</taxon>
    </lineage>
</organism>
<dbReference type="STRING" id="117157.SAMN04489717_1850"/>
<keyword evidence="4 7" id="KW-1133">Transmembrane helix</keyword>
<dbReference type="GO" id="GO:0005525">
    <property type="term" value="F:GTP binding"/>
    <property type="evidence" value="ECO:0007669"/>
    <property type="project" value="InterPro"/>
</dbReference>
<sequence length="263" mass="27014">MSSGAVIVACLVGLAVALCVPAPPSTLLRRLGTEGSAAAPPAGGGRPANRGTGSDSSPSGRRTRSLRTHPLHALGRRLGGVWSRRRAVRHRRAALWEATETVAAELRAGRSADQALVAAAGIFPDLTPVAAVSRMGGDVPAALRMVRAPGTEPLRRLAVAWSVAGGTGAGLAVVLERIAHGMRAEERLREEVAATLAAPRATARMLAVMPLLGLALGAGVGANPLAFLLRTPYGLGCLLLGTLLAATGVWWVERLAARAEGRP</sequence>
<evidence type="ECO:0000256" key="4">
    <source>
        <dbReference type="ARBA" id="ARBA00022989"/>
    </source>
</evidence>
<evidence type="ECO:0000256" key="7">
    <source>
        <dbReference type="SAM" id="Phobius"/>
    </source>
</evidence>
<dbReference type="InterPro" id="IPR017975">
    <property type="entry name" value="Tubulin_CS"/>
</dbReference>
<evidence type="ECO:0000256" key="5">
    <source>
        <dbReference type="ARBA" id="ARBA00023136"/>
    </source>
</evidence>
<proteinExistence type="predicted"/>
<dbReference type="InterPro" id="IPR018076">
    <property type="entry name" value="T2SS_GspF_dom"/>
</dbReference>
<keyword evidence="2" id="KW-1003">Cell membrane</keyword>
<evidence type="ECO:0000259" key="8">
    <source>
        <dbReference type="Pfam" id="PF00482"/>
    </source>
</evidence>
<evidence type="ECO:0000256" key="3">
    <source>
        <dbReference type="ARBA" id="ARBA00022692"/>
    </source>
</evidence>
<reference evidence="9 10" key="1">
    <citation type="submission" date="2016-10" db="EMBL/GenBank/DDBJ databases">
        <authorList>
            <person name="de Groot N.N."/>
        </authorList>
    </citation>
    <scope>NUCLEOTIDE SEQUENCE [LARGE SCALE GENOMIC DNA]</scope>
    <source>
        <strain evidence="9 10">DSM 22024</strain>
    </source>
</reference>
<feature type="transmembrane region" description="Helical" evidence="7">
    <location>
        <begin position="158"/>
        <end position="179"/>
    </location>
</feature>
<comment type="subcellular location">
    <subcellularLocation>
        <location evidence="1">Cell membrane</location>
        <topology evidence="1">Multi-pass membrane protein</topology>
    </subcellularLocation>
</comment>
<keyword evidence="3 7" id="KW-0812">Transmembrane</keyword>
<keyword evidence="5 7" id="KW-0472">Membrane</keyword>
<feature type="compositionally biased region" description="Low complexity" evidence="6">
    <location>
        <begin position="34"/>
        <end position="54"/>
    </location>
</feature>
<dbReference type="GO" id="GO:0005874">
    <property type="term" value="C:microtubule"/>
    <property type="evidence" value="ECO:0007669"/>
    <property type="project" value="InterPro"/>
</dbReference>
<dbReference type="Proteomes" id="UP000198983">
    <property type="component" value="Chromosome I"/>
</dbReference>
<dbReference type="Pfam" id="PF00482">
    <property type="entry name" value="T2SSF"/>
    <property type="match status" value="1"/>
</dbReference>
<evidence type="ECO:0000256" key="2">
    <source>
        <dbReference type="ARBA" id="ARBA00022475"/>
    </source>
</evidence>
<feature type="transmembrane region" description="Helical" evidence="7">
    <location>
        <begin position="233"/>
        <end position="252"/>
    </location>
</feature>
<accession>A0A1H1Q1T9</accession>
<feature type="domain" description="Type II secretion system protein GspF" evidence="8">
    <location>
        <begin position="99"/>
        <end position="215"/>
    </location>
</feature>
<keyword evidence="10" id="KW-1185">Reference proteome</keyword>
<evidence type="ECO:0000256" key="1">
    <source>
        <dbReference type="ARBA" id="ARBA00004651"/>
    </source>
</evidence>
<dbReference type="GO" id="GO:0005886">
    <property type="term" value="C:plasma membrane"/>
    <property type="evidence" value="ECO:0007669"/>
    <property type="project" value="UniProtKB-SubCell"/>
</dbReference>
<feature type="transmembrane region" description="Helical" evidence="7">
    <location>
        <begin position="206"/>
        <end position="227"/>
    </location>
</feature>
<evidence type="ECO:0000256" key="6">
    <source>
        <dbReference type="SAM" id="MobiDB-lite"/>
    </source>
</evidence>